<dbReference type="SUPFAM" id="SSF49303">
    <property type="entry name" value="beta-Galactosidase/glucuronidase domain"/>
    <property type="match status" value="1"/>
</dbReference>
<dbReference type="PANTHER" id="PTHR43730:SF1">
    <property type="entry name" value="BETA-MANNOSIDASE"/>
    <property type="match status" value="1"/>
</dbReference>
<keyword evidence="9" id="KW-1185">Reference proteome</keyword>
<keyword evidence="4 8" id="KW-0378">Hydrolase</keyword>
<comment type="catalytic activity">
    <reaction evidence="1">
        <text>Hydrolysis of terminal, non-reducing beta-D-mannose residues in beta-D-mannosides.</text>
        <dbReference type="EC" id="3.2.1.25"/>
    </reaction>
</comment>
<comment type="caution">
    <text evidence="8">The sequence shown here is derived from an EMBL/GenBank/DDBJ whole genome shotgun (WGS) entry which is preliminary data.</text>
</comment>
<dbReference type="Proteomes" id="UP001165584">
    <property type="component" value="Unassembled WGS sequence"/>
</dbReference>
<feature type="domain" description="Beta-mannosidase-like galactose-binding" evidence="7">
    <location>
        <begin position="34"/>
        <end position="187"/>
    </location>
</feature>
<dbReference type="InterPro" id="IPR008979">
    <property type="entry name" value="Galactose-bd-like_sf"/>
</dbReference>
<dbReference type="EMBL" id="JANLCM010000002">
    <property type="protein sequence ID" value="MCS5720218.1"/>
    <property type="molecule type" value="Genomic_DNA"/>
</dbReference>
<dbReference type="Pfam" id="PF00703">
    <property type="entry name" value="Glyco_hydro_2"/>
    <property type="match status" value="1"/>
</dbReference>
<evidence type="ECO:0000256" key="1">
    <source>
        <dbReference type="ARBA" id="ARBA00000829"/>
    </source>
</evidence>
<dbReference type="InterPro" id="IPR036156">
    <property type="entry name" value="Beta-gal/glucu_dom_sf"/>
</dbReference>
<dbReference type="Gene3D" id="2.60.40.10">
    <property type="entry name" value="Immunoglobulins"/>
    <property type="match status" value="1"/>
</dbReference>
<gene>
    <name evidence="8" type="ORF">N1027_18970</name>
</gene>
<dbReference type="Pfam" id="PF22666">
    <property type="entry name" value="Glyco_hydro_2_N2"/>
    <property type="match status" value="1"/>
</dbReference>
<dbReference type="RefSeq" id="WP_259510214.1">
    <property type="nucleotide sequence ID" value="NZ_JANLCM010000002.1"/>
</dbReference>
<organism evidence="8 9">
    <name type="scientific">Herbiconiux aconitum</name>
    <dbReference type="NCBI Taxonomy" id="2970913"/>
    <lineage>
        <taxon>Bacteria</taxon>
        <taxon>Bacillati</taxon>
        <taxon>Actinomycetota</taxon>
        <taxon>Actinomycetes</taxon>
        <taxon>Micrococcales</taxon>
        <taxon>Microbacteriaceae</taxon>
        <taxon>Herbiconiux</taxon>
    </lineage>
</organism>
<dbReference type="PANTHER" id="PTHR43730">
    <property type="entry name" value="BETA-MANNOSIDASE"/>
    <property type="match status" value="1"/>
</dbReference>
<evidence type="ECO:0000313" key="8">
    <source>
        <dbReference type="EMBL" id="MCS5720218.1"/>
    </source>
</evidence>
<dbReference type="InterPro" id="IPR054593">
    <property type="entry name" value="Beta-mannosidase-like_N2"/>
</dbReference>
<accession>A0ABT2GVK2</accession>
<evidence type="ECO:0000256" key="3">
    <source>
        <dbReference type="ARBA" id="ARBA00012754"/>
    </source>
</evidence>
<dbReference type="SUPFAM" id="SSF49785">
    <property type="entry name" value="Galactose-binding domain-like"/>
    <property type="match status" value="1"/>
</dbReference>
<dbReference type="EC" id="3.2.1.25" evidence="3"/>
<dbReference type="InterPro" id="IPR017853">
    <property type="entry name" value="GH"/>
</dbReference>
<dbReference type="GO" id="GO:0016787">
    <property type="term" value="F:hydrolase activity"/>
    <property type="evidence" value="ECO:0007669"/>
    <property type="project" value="UniProtKB-KW"/>
</dbReference>
<keyword evidence="5" id="KW-0326">Glycosidase</keyword>
<name>A0ABT2GVK2_9MICO</name>
<sequence>MITRTALSHGWTLDLAPGTDSSRVPAHIRDALPIPATVPGTVHTDLLAAGLIVDPYLDLNEITLDWIGRAEWVYSLPLRHSPAPGDRTVLAFDGLDTVASVTVNGTVVARTENMHRRYEMDVTEVLGGGDDILEVRFHSAWAFGEAERKRIGELPNIYPAPFNYLRKMACNFGWDWGPALVTAGIWRAVTLVSGPPSRIARVSPHVTVTGATGRALFEVELAAPAGTALRLDARIGHSHARADIEAGAVSALVEVSVPEPELWWPTGLGDQPLHEASVRLLEGDTLLDEWRERIGFRTVRLDTSADEIGSAFAFLINDAAVPVRGANWIPDDCFLPRVTEQRLRERLVQAVDANINLLRIWGGGVYESDTFYRLCDELGIMVWQDFLFACAAYPEDERLAAEVAAEARDNVQRLLPHPSLVLWNGNNENIWGWFDWDWQQQIGDRTWGLGYYLDLLPEIVATVDPNRPYWAGSPYSGTMDVHPNADEHGLKHIWDVWNELDYRHYRDSAPRFVSEFGWQGPAAYSTIARSIRDRTLTSRSPGTLHHQKANAGNHKLERGLVPHLDVPVDFDDWHFALQLNQAWAIGLGVRHFRSLHPRCFGTIVWQFNDCWPVTSWSAVDGDGRKKLLWYALRDANATALLTVQPRAEGLAVVAVNDRSDSWRIRLTVRRLSFDGRELARFTGRFAADRLATAEIRLPQDVATATDPRSELLVVESDTGERDIWFYAEPRDLDLPTARFDTTIERRGEVVELTVTAHTVLVDLSVFPDRLAPAAEADTSLVTLLPGESTVFRITGLPPHLDEPLVERPQLRTLNELLH</sequence>
<evidence type="ECO:0000259" key="7">
    <source>
        <dbReference type="Pfam" id="PF22666"/>
    </source>
</evidence>
<evidence type="ECO:0000256" key="4">
    <source>
        <dbReference type="ARBA" id="ARBA00022801"/>
    </source>
</evidence>
<reference evidence="8" key="1">
    <citation type="submission" date="2022-08" db="EMBL/GenBank/DDBJ databases">
        <authorList>
            <person name="Deng Y."/>
            <person name="Han X.-F."/>
            <person name="Zhang Y.-Q."/>
        </authorList>
    </citation>
    <scope>NUCLEOTIDE SEQUENCE</scope>
    <source>
        <strain evidence="8">CPCC 205763</strain>
    </source>
</reference>
<dbReference type="InterPro" id="IPR050887">
    <property type="entry name" value="Beta-mannosidase_GH2"/>
</dbReference>
<dbReference type="InterPro" id="IPR006102">
    <property type="entry name" value="Ig-like_GH2"/>
</dbReference>
<evidence type="ECO:0000259" key="6">
    <source>
        <dbReference type="Pfam" id="PF00703"/>
    </source>
</evidence>
<dbReference type="SUPFAM" id="SSF51445">
    <property type="entry name" value="(Trans)glycosidases"/>
    <property type="match status" value="1"/>
</dbReference>
<dbReference type="Gene3D" id="2.60.120.260">
    <property type="entry name" value="Galactose-binding domain-like"/>
    <property type="match status" value="1"/>
</dbReference>
<protein>
    <recommendedName>
        <fullName evidence="3">beta-mannosidase</fullName>
        <ecNumber evidence="3">3.2.1.25</ecNumber>
    </recommendedName>
</protein>
<evidence type="ECO:0000256" key="5">
    <source>
        <dbReference type="ARBA" id="ARBA00023295"/>
    </source>
</evidence>
<feature type="domain" description="Glycoside hydrolase family 2 immunoglobulin-like beta-sandwich" evidence="6">
    <location>
        <begin position="227"/>
        <end position="297"/>
    </location>
</feature>
<evidence type="ECO:0000313" key="9">
    <source>
        <dbReference type="Proteomes" id="UP001165584"/>
    </source>
</evidence>
<proteinExistence type="inferred from homology"/>
<dbReference type="Gene3D" id="3.20.20.80">
    <property type="entry name" value="Glycosidases"/>
    <property type="match status" value="1"/>
</dbReference>
<dbReference type="InterPro" id="IPR013783">
    <property type="entry name" value="Ig-like_fold"/>
</dbReference>
<evidence type="ECO:0000256" key="2">
    <source>
        <dbReference type="ARBA" id="ARBA00007401"/>
    </source>
</evidence>
<comment type="similarity">
    <text evidence="2">Belongs to the glycosyl hydrolase 2 family.</text>
</comment>